<proteinExistence type="inferred from homology"/>
<dbReference type="PANTHER" id="PTHR23248:SF57">
    <property type="entry name" value="PHOSPHOLIPID SCRAMBLASE"/>
    <property type="match status" value="1"/>
</dbReference>
<sequence>MWTAGRLFCKEGGRGFLFGNPPLNPARGNKDGRRKKKKAKKFLWRDDSGGVWLGLRRAPLLPISFAGSSAQPWPSWRPPQRPQQLGGARFPVQPSPLFSLLLRSVRFPGLECEFCDTQERGSCTRPLGCRRKIKADFVFARGEIDGEAIWEPGLLGKRSGRHFWKAGLRDGHKGRPNGRQSPLLITKAPEAGSSFTPRPSPDGYKNGGSRVPCSTTRISHCISPIPHTPTSPCPHGAEPWVQPPDPHAGITPYLPVASSIPPGLEYLAQVDQILIHQKVELVEAFIGFEGNNKYEVRNSLGQHIFHAQEQNDCCTRNCCGSLRRFSMRLDDPAGREVLRMVRPLKCVSCWFPCCLQELEVQCPPGTTIGYVVQTWHPFNPKFSIQNVEKETVLRVLGPCFACSCGGDVNFEVKTRDESRGVGRISKQWSGLLKEVFTDTDNFGIQFPMDLDVKIKAVLLGACFLIDFMFFEKTGEVGQRSSVITS</sequence>
<dbReference type="GO" id="GO:0005886">
    <property type="term" value="C:plasma membrane"/>
    <property type="evidence" value="ECO:0007669"/>
    <property type="project" value="TreeGrafter"/>
</dbReference>
<dbReference type="PANTHER" id="PTHR23248">
    <property type="entry name" value="PHOSPHOLIPID SCRAMBLASE-RELATED"/>
    <property type="match status" value="1"/>
</dbReference>
<protein>
    <submittedName>
        <fullName evidence="3">Phospholipid scramblase</fullName>
    </submittedName>
</protein>
<keyword evidence="4" id="KW-1185">Reference proteome</keyword>
<name>A0AA35L8K3_9SAUR</name>
<dbReference type="AlphaFoldDB" id="A0AA35L8K3"/>
<dbReference type="InterPro" id="IPR005552">
    <property type="entry name" value="Scramblase"/>
</dbReference>
<evidence type="ECO:0000313" key="4">
    <source>
        <dbReference type="Proteomes" id="UP001178461"/>
    </source>
</evidence>
<evidence type="ECO:0000256" key="2">
    <source>
        <dbReference type="SAM" id="MobiDB-lite"/>
    </source>
</evidence>
<dbReference type="GO" id="GO:0017128">
    <property type="term" value="F:phospholipid scramblase activity"/>
    <property type="evidence" value="ECO:0007669"/>
    <property type="project" value="InterPro"/>
</dbReference>
<accession>A0AA35L8K3</accession>
<feature type="region of interest" description="Disordered" evidence="2">
    <location>
        <begin position="19"/>
        <end position="39"/>
    </location>
</feature>
<comment type="similarity">
    <text evidence="1">Belongs to the phospholipid scramblase family.</text>
</comment>
<organism evidence="3 4">
    <name type="scientific">Podarcis lilfordi</name>
    <name type="common">Lilford's wall lizard</name>
    <dbReference type="NCBI Taxonomy" id="74358"/>
    <lineage>
        <taxon>Eukaryota</taxon>
        <taxon>Metazoa</taxon>
        <taxon>Chordata</taxon>
        <taxon>Craniata</taxon>
        <taxon>Vertebrata</taxon>
        <taxon>Euteleostomi</taxon>
        <taxon>Lepidosauria</taxon>
        <taxon>Squamata</taxon>
        <taxon>Bifurcata</taxon>
        <taxon>Unidentata</taxon>
        <taxon>Episquamata</taxon>
        <taxon>Laterata</taxon>
        <taxon>Lacertibaenia</taxon>
        <taxon>Lacertidae</taxon>
        <taxon>Podarcis</taxon>
    </lineage>
</organism>
<dbReference type="Proteomes" id="UP001178461">
    <property type="component" value="Chromosome 13"/>
</dbReference>
<gene>
    <name evidence="3" type="ORF">PODLI_1B035193</name>
</gene>
<feature type="region of interest" description="Disordered" evidence="2">
    <location>
        <begin position="189"/>
        <end position="209"/>
    </location>
</feature>
<reference evidence="3" key="1">
    <citation type="submission" date="2022-12" db="EMBL/GenBank/DDBJ databases">
        <authorList>
            <person name="Alioto T."/>
            <person name="Alioto T."/>
            <person name="Gomez Garrido J."/>
        </authorList>
    </citation>
    <scope>NUCLEOTIDE SEQUENCE</scope>
</reference>
<dbReference type="EMBL" id="OX395138">
    <property type="protein sequence ID" value="CAI5791539.1"/>
    <property type="molecule type" value="Genomic_DNA"/>
</dbReference>
<evidence type="ECO:0000256" key="1">
    <source>
        <dbReference type="ARBA" id="ARBA00005350"/>
    </source>
</evidence>
<dbReference type="Pfam" id="PF03803">
    <property type="entry name" value="Scramblase"/>
    <property type="match status" value="1"/>
</dbReference>
<evidence type="ECO:0000313" key="3">
    <source>
        <dbReference type="EMBL" id="CAI5791539.1"/>
    </source>
</evidence>